<organism evidence="1 2">
    <name type="scientific">Legionella lytica</name>
    <dbReference type="NCBI Taxonomy" id="96232"/>
    <lineage>
        <taxon>Bacteria</taxon>
        <taxon>Pseudomonadati</taxon>
        <taxon>Pseudomonadota</taxon>
        <taxon>Gammaproteobacteria</taxon>
        <taxon>Legionellales</taxon>
        <taxon>Legionellaceae</taxon>
        <taxon>Legionella</taxon>
    </lineage>
</organism>
<name>A0ABY4Y5A3_9GAMM</name>
<gene>
    <name evidence="1" type="ORF">J2N86_08815</name>
</gene>
<dbReference type="Proteomes" id="UP001057474">
    <property type="component" value="Chromosome"/>
</dbReference>
<proteinExistence type="predicted"/>
<sequence length="693" mass="76897">MKTNHGVPQFTINYICSCLLVCKISTTKDLGERFNVLIAQINQNPNIFKDLSKKQAHHALKVAIDVYNDINALKIHFTPELIKFWAAQNDELASHALVDIPADDDLSRVTRSYDRLSQAHQIKKSVQASIPGLLEKTDHAIFSHIIIGTGDTGTTLWLEKYKQHHGTTTDLLADAKLPPVLMIGNNTGSWKHDYTLAQPQNILERAQTKENPSAYLSTNYYLNNPYANGRHVFQANQVNLAKTQAPLVQATVLKIEKKENHLNDWADDASAQEYRVFVAVAGKVTILYTSELNICTGLGPARNAISSKLLSTEEFKRLNTWDKTKKFTPIVDGNQFILTGTEEQGTGPRVIVIYGGGGTAAAVYRKGFFGNDIRTEGREFNTKNQSNTVFWIAKQFDKAGTGKLATTALRTAKERDELLQGELIEINQKSNGKLVLVFKKMGTSTDDTFEQECDQLVYSIGQDDSAMKKVYAEIEPTLVPTFDGYGMILNISSPDGKVVFFGAAAMAVRETEYSKETWKWLHQENIGGDVGPGSMPPSRAQIKQYNFLNGIQPESINANMDSQHLIIQYLENAGANHTNAISFVHDLLEARKHSTAGCKREVLSTLLIKHNLQDLIVIHGHGHLVHKPIDAIPVIQIAQTKPAHSLLSWLKKDKKKTHDANILLSTVDAPETGKEDSLLETGQATSTTIKIYS</sequence>
<dbReference type="RefSeq" id="WP_252579023.1">
    <property type="nucleotide sequence ID" value="NZ_CP071527.1"/>
</dbReference>
<evidence type="ECO:0000313" key="1">
    <source>
        <dbReference type="EMBL" id="USQ12808.1"/>
    </source>
</evidence>
<reference evidence="1" key="1">
    <citation type="submission" date="2021-03" db="EMBL/GenBank/DDBJ databases">
        <title>Legionella lytica PCM 2298.</title>
        <authorList>
            <person name="Koper P."/>
        </authorList>
    </citation>
    <scope>NUCLEOTIDE SEQUENCE</scope>
    <source>
        <strain evidence="1">PCM 2298</strain>
    </source>
</reference>
<accession>A0ABY4Y5A3</accession>
<protein>
    <submittedName>
        <fullName evidence="1">Uncharacterized protein</fullName>
    </submittedName>
</protein>
<evidence type="ECO:0000313" key="2">
    <source>
        <dbReference type="Proteomes" id="UP001057474"/>
    </source>
</evidence>
<keyword evidence="2" id="KW-1185">Reference proteome</keyword>
<dbReference type="EMBL" id="CP071527">
    <property type="protein sequence ID" value="USQ12808.1"/>
    <property type="molecule type" value="Genomic_DNA"/>
</dbReference>